<reference evidence="3" key="1">
    <citation type="submission" date="2018-05" db="EMBL/GenBank/DDBJ databases">
        <authorList>
            <person name="Li X."/>
        </authorList>
    </citation>
    <scope>NUCLEOTIDE SEQUENCE [LARGE SCALE GENOMIC DNA]</scope>
    <source>
        <strain evidence="3">LX32</strain>
    </source>
</reference>
<name>A0A328A8P0_9CAUL</name>
<keyword evidence="1" id="KW-0812">Transmembrane</keyword>
<gene>
    <name evidence="2" type="ORF">DJ017_19945</name>
</gene>
<evidence type="ECO:0000313" key="2">
    <source>
        <dbReference type="EMBL" id="RAK50687.1"/>
    </source>
</evidence>
<feature type="non-terminal residue" evidence="2">
    <location>
        <position position="87"/>
    </location>
</feature>
<keyword evidence="1" id="KW-1133">Transmembrane helix</keyword>
<accession>A0A328A8P0</accession>
<sequence length="87" mass="9175">MLVFVTAAMAAPALAQEETYRIVPPAERLTMSDVFADAAPANQAIMAGLLIATVAAVVLWAIRLTRKVDVTGSSLTYFRALKGVGPL</sequence>
<keyword evidence="3" id="KW-1185">Reference proteome</keyword>
<dbReference type="AlphaFoldDB" id="A0A328A8P0"/>
<proteinExistence type="predicted"/>
<keyword evidence="1" id="KW-0472">Membrane</keyword>
<protein>
    <submittedName>
        <fullName evidence="2">Uncharacterized protein</fullName>
    </submittedName>
</protein>
<evidence type="ECO:0000256" key="1">
    <source>
        <dbReference type="SAM" id="Phobius"/>
    </source>
</evidence>
<dbReference type="Proteomes" id="UP000249254">
    <property type="component" value="Unassembled WGS sequence"/>
</dbReference>
<evidence type="ECO:0000313" key="3">
    <source>
        <dbReference type="Proteomes" id="UP000249254"/>
    </source>
</evidence>
<comment type="caution">
    <text evidence="2">The sequence shown here is derived from an EMBL/GenBank/DDBJ whole genome shotgun (WGS) entry which is preliminary data.</text>
</comment>
<organism evidence="2 3">
    <name type="scientific">Phenylobacterium soli</name>
    <dbReference type="NCBI Taxonomy" id="2170551"/>
    <lineage>
        <taxon>Bacteria</taxon>
        <taxon>Pseudomonadati</taxon>
        <taxon>Pseudomonadota</taxon>
        <taxon>Alphaproteobacteria</taxon>
        <taxon>Caulobacterales</taxon>
        <taxon>Caulobacteraceae</taxon>
        <taxon>Phenylobacterium</taxon>
    </lineage>
</organism>
<feature type="transmembrane region" description="Helical" evidence="1">
    <location>
        <begin position="39"/>
        <end position="62"/>
    </location>
</feature>
<dbReference type="EMBL" id="QFYQ01000017">
    <property type="protein sequence ID" value="RAK50687.1"/>
    <property type="molecule type" value="Genomic_DNA"/>
</dbReference>